<proteinExistence type="predicted"/>
<evidence type="ECO:0000313" key="2">
    <source>
        <dbReference type="EMBL" id="KAJ3616513.1"/>
    </source>
</evidence>
<gene>
    <name evidence="2" type="ORF">Zmor_011863</name>
</gene>
<dbReference type="EMBL" id="JALNTZ010003355">
    <property type="protein sequence ID" value="KAJ3616513.1"/>
    <property type="molecule type" value="Genomic_DNA"/>
</dbReference>
<protein>
    <submittedName>
        <fullName evidence="2">Uncharacterized protein</fullName>
    </submittedName>
</protein>
<sequence>MPQNIVSTYHFYVTGNEESSVLYDGVLKFAIYLAAFIFVIFFIVLTNEAERKVPIQQVGSGLASIKEHKPYLPLKLNNAGVIPVIFASAIVSTPMTVAQIVGAKNPDNGFVL</sequence>
<reference evidence="2" key="1">
    <citation type="journal article" date="2023" name="G3 (Bethesda)">
        <title>Whole genome assemblies of Zophobas morio and Tenebrio molitor.</title>
        <authorList>
            <person name="Kaur S."/>
            <person name="Stinson S.A."/>
            <person name="diCenzo G.C."/>
        </authorList>
    </citation>
    <scope>NUCLEOTIDE SEQUENCE</scope>
    <source>
        <strain evidence="2">QUZm001</strain>
    </source>
</reference>
<accession>A0AA38HGW5</accession>
<dbReference type="Gene3D" id="1.10.3370.10">
    <property type="entry name" value="SecY subunit domain"/>
    <property type="match status" value="1"/>
</dbReference>
<dbReference type="Pfam" id="PF00344">
    <property type="entry name" value="SecY"/>
    <property type="match status" value="1"/>
</dbReference>
<dbReference type="Proteomes" id="UP001168821">
    <property type="component" value="Unassembled WGS sequence"/>
</dbReference>
<feature type="transmembrane region" description="Helical" evidence="1">
    <location>
        <begin position="29"/>
        <end position="46"/>
    </location>
</feature>
<keyword evidence="3" id="KW-1185">Reference proteome</keyword>
<dbReference type="SUPFAM" id="SSF103491">
    <property type="entry name" value="Preprotein translocase SecY subunit"/>
    <property type="match status" value="1"/>
</dbReference>
<evidence type="ECO:0000256" key="1">
    <source>
        <dbReference type="SAM" id="Phobius"/>
    </source>
</evidence>
<keyword evidence="1" id="KW-1133">Transmembrane helix</keyword>
<name>A0AA38HGW5_9CUCU</name>
<dbReference type="InterPro" id="IPR002208">
    <property type="entry name" value="SecY/SEC61-alpha"/>
</dbReference>
<comment type="caution">
    <text evidence="2">The sequence shown here is derived from an EMBL/GenBank/DDBJ whole genome shotgun (WGS) entry which is preliminary data.</text>
</comment>
<dbReference type="GO" id="GO:0015031">
    <property type="term" value="P:protein transport"/>
    <property type="evidence" value="ECO:0007669"/>
    <property type="project" value="InterPro"/>
</dbReference>
<dbReference type="AlphaFoldDB" id="A0AA38HGW5"/>
<dbReference type="InterPro" id="IPR023201">
    <property type="entry name" value="SecY_dom_sf"/>
</dbReference>
<evidence type="ECO:0000313" key="3">
    <source>
        <dbReference type="Proteomes" id="UP001168821"/>
    </source>
</evidence>
<dbReference type="GO" id="GO:0016020">
    <property type="term" value="C:membrane"/>
    <property type="evidence" value="ECO:0007669"/>
    <property type="project" value="InterPro"/>
</dbReference>
<organism evidence="2 3">
    <name type="scientific">Zophobas morio</name>
    <dbReference type="NCBI Taxonomy" id="2755281"/>
    <lineage>
        <taxon>Eukaryota</taxon>
        <taxon>Metazoa</taxon>
        <taxon>Ecdysozoa</taxon>
        <taxon>Arthropoda</taxon>
        <taxon>Hexapoda</taxon>
        <taxon>Insecta</taxon>
        <taxon>Pterygota</taxon>
        <taxon>Neoptera</taxon>
        <taxon>Endopterygota</taxon>
        <taxon>Coleoptera</taxon>
        <taxon>Polyphaga</taxon>
        <taxon>Cucujiformia</taxon>
        <taxon>Tenebrionidae</taxon>
        <taxon>Zophobas</taxon>
    </lineage>
</organism>
<keyword evidence="1" id="KW-0472">Membrane</keyword>
<keyword evidence="1" id="KW-0812">Transmembrane</keyword>